<evidence type="ECO:0000313" key="2">
    <source>
        <dbReference type="Proteomes" id="UP000011592"/>
    </source>
</evidence>
<name>L9ZBT2_9EURY</name>
<comment type="caution">
    <text evidence="1">The sequence shown here is derived from an EMBL/GenBank/DDBJ whole genome shotgun (WGS) entry which is preliminary data.</text>
</comment>
<reference evidence="1 2" key="1">
    <citation type="journal article" date="2014" name="PLoS Genet.">
        <title>Phylogenetically driven sequencing of extremely halophilic archaea reveals strategies for static and dynamic osmo-response.</title>
        <authorList>
            <person name="Becker E.A."/>
            <person name="Seitzer P.M."/>
            <person name="Tritt A."/>
            <person name="Larsen D."/>
            <person name="Krusor M."/>
            <person name="Yao A.I."/>
            <person name="Wu D."/>
            <person name="Madern D."/>
            <person name="Eisen J.A."/>
            <person name="Darling A.E."/>
            <person name="Facciotti M.T."/>
        </authorList>
    </citation>
    <scope>NUCLEOTIDE SEQUENCE [LARGE SCALE GENOMIC DNA]</scope>
    <source>
        <strain evidence="1 2">JCM 14663</strain>
    </source>
</reference>
<dbReference type="AlphaFoldDB" id="L9ZBT2"/>
<dbReference type="Proteomes" id="UP000011592">
    <property type="component" value="Unassembled WGS sequence"/>
</dbReference>
<gene>
    <name evidence="1" type="ORF">C486_01869</name>
</gene>
<protein>
    <submittedName>
        <fullName evidence="1">Uncharacterized protein</fullName>
    </submittedName>
</protein>
<proteinExistence type="predicted"/>
<dbReference type="EMBL" id="AOIJ01000030">
    <property type="protein sequence ID" value="ELY83935.1"/>
    <property type="molecule type" value="Genomic_DNA"/>
</dbReference>
<keyword evidence="2" id="KW-1185">Reference proteome</keyword>
<accession>L9ZBT2</accession>
<organism evidence="1 2">
    <name type="scientific">Natrinema gari JCM 14663</name>
    <dbReference type="NCBI Taxonomy" id="1230459"/>
    <lineage>
        <taxon>Archaea</taxon>
        <taxon>Methanobacteriati</taxon>
        <taxon>Methanobacteriota</taxon>
        <taxon>Stenosarchaea group</taxon>
        <taxon>Halobacteria</taxon>
        <taxon>Halobacteriales</taxon>
        <taxon>Natrialbaceae</taxon>
        <taxon>Natrinema</taxon>
    </lineage>
</organism>
<evidence type="ECO:0000313" key="1">
    <source>
        <dbReference type="EMBL" id="ELY83935.1"/>
    </source>
</evidence>
<sequence length="245" mass="27277">MSQQNSEFNPTHVLIVTGDQAAGIRATNAAIDAALDHADTVDIWLSEDQLADDHPDLVASLRDAFARVNDERFRGDVDDVRHSLSELLSMTSFHRFVSLTRLDASRDGQRLLTYVPDHPTFKIDASVSPDLDIAIRSSIESESAALLPAGTLADWYADGQHYELSPPNLCLEGEGCNKLTNITSVDLDDERREIRLEWEIGSDLTIAKIINKIGPTKPRQLQFDSAERYEAVARVFEALSTELDW</sequence>